<dbReference type="CDD" id="cd00093">
    <property type="entry name" value="HTH_XRE"/>
    <property type="match status" value="1"/>
</dbReference>
<dbReference type="Proteomes" id="UP000601223">
    <property type="component" value="Unassembled WGS sequence"/>
</dbReference>
<feature type="domain" description="HTH cro/C1-type" evidence="1">
    <location>
        <begin position="15"/>
        <end position="69"/>
    </location>
</feature>
<evidence type="ECO:0000313" key="3">
    <source>
        <dbReference type="Proteomes" id="UP000601223"/>
    </source>
</evidence>
<gene>
    <name evidence="2" type="ORF">Cba03nite_38330</name>
</gene>
<dbReference type="SUPFAM" id="SSF47413">
    <property type="entry name" value="lambda repressor-like DNA-binding domains"/>
    <property type="match status" value="1"/>
</dbReference>
<dbReference type="SMART" id="SM00530">
    <property type="entry name" value="HTH_XRE"/>
    <property type="match status" value="1"/>
</dbReference>
<evidence type="ECO:0000259" key="1">
    <source>
        <dbReference type="PROSITE" id="PS50943"/>
    </source>
</evidence>
<dbReference type="AlphaFoldDB" id="A0A8J3JH19"/>
<dbReference type="PROSITE" id="PS50943">
    <property type="entry name" value="HTH_CROC1"/>
    <property type="match status" value="1"/>
</dbReference>
<comment type="caution">
    <text evidence="2">The sequence shown here is derived from an EMBL/GenBank/DDBJ whole genome shotgun (WGS) entry which is preliminary data.</text>
</comment>
<protein>
    <recommendedName>
        <fullName evidence="1">HTH cro/C1-type domain-containing protein</fullName>
    </recommendedName>
</protein>
<sequence length="238" mass="26124">MDDEARLERQLGSLLQHERVRRGMSQEQLAARSGVPRQQITRFEGGRRAVTSTLADRLFGELGLQLRVAVEAAGSGLDAEIEKVRAGLSGRQSMVLADLRLLSTRHRPGFAYLLDGEGAALLQGVPVAARRLDLLVAEVEVDALAEWILRVGLRRYDERWRELGWGDPDPRTAGPLWWGNGLVELAVRLVAELPPPVLVTVPGFGAGEEHRAAVRALPEVEADFPAVARVLSRLRAAR</sequence>
<organism evidence="2 3">
    <name type="scientific">Catellatospora bangladeshensis</name>
    <dbReference type="NCBI Taxonomy" id="310355"/>
    <lineage>
        <taxon>Bacteria</taxon>
        <taxon>Bacillati</taxon>
        <taxon>Actinomycetota</taxon>
        <taxon>Actinomycetes</taxon>
        <taxon>Micromonosporales</taxon>
        <taxon>Micromonosporaceae</taxon>
        <taxon>Catellatospora</taxon>
    </lineage>
</organism>
<dbReference type="RefSeq" id="WP_203747750.1">
    <property type="nucleotide sequence ID" value="NZ_BONF01000020.1"/>
</dbReference>
<dbReference type="InterPro" id="IPR010982">
    <property type="entry name" value="Lambda_DNA-bd_dom_sf"/>
</dbReference>
<evidence type="ECO:0000313" key="2">
    <source>
        <dbReference type="EMBL" id="GIF82484.1"/>
    </source>
</evidence>
<name>A0A8J3JH19_9ACTN</name>
<dbReference type="Gene3D" id="1.10.260.40">
    <property type="entry name" value="lambda repressor-like DNA-binding domains"/>
    <property type="match status" value="1"/>
</dbReference>
<reference evidence="2 3" key="1">
    <citation type="submission" date="2021-01" db="EMBL/GenBank/DDBJ databases">
        <title>Whole genome shotgun sequence of Catellatospora bangladeshensis NBRC 107357.</title>
        <authorList>
            <person name="Komaki H."/>
            <person name="Tamura T."/>
        </authorList>
    </citation>
    <scope>NUCLEOTIDE SEQUENCE [LARGE SCALE GENOMIC DNA]</scope>
    <source>
        <strain evidence="2 3">NBRC 107357</strain>
    </source>
</reference>
<accession>A0A8J3JH19</accession>
<proteinExistence type="predicted"/>
<dbReference type="InterPro" id="IPR001387">
    <property type="entry name" value="Cro/C1-type_HTH"/>
</dbReference>
<dbReference type="Pfam" id="PF01381">
    <property type="entry name" value="HTH_3"/>
    <property type="match status" value="1"/>
</dbReference>
<dbReference type="GO" id="GO:0003677">
    <property type="term" value="F:DNA binding"/>
    <property type="evidence" value="ECO:0007669"/>
    <property type="project" value="InterPro"/>
</dbReference>
<dbReference type="EMBL" id="BONF01000020">
    <property type="protein sequence ID" value="GIF82484.1"/>
    <property type="molecule type" value="Genomic_DNA"/>
</dbReference>
<keyword evidence="3" id="KW-1185">Reference proteome</keyword>